<keyword evidence="1" id="KW-1133">Transmembrane helix</keyword>
<dbReference type="Proteomes" id="UP000886722">
    <property type="component" value="Unassembled WGS sequence"/>
</dbReference>
<reference evidence="2" key="1">
    <citation type="submission" date="2020-10" db="EMBL/GenBank/DDBJ databases">
        <authorList>
            <person name="Gilroy R."/>
        </authorList>
    </citation>
    <scope>NUCLEOTIDE SEQUENCE</scope>
    <source>
        <strain evidence="2">21143</strain>
    </source>
</reference>
<keyword evidence="1" id="KW-0812">Transmembrane</keyword>
<protein>
    <submittedName>
        <fullName evidence="2">Uncharacterized protein</fullName>
    </submittedName>
</protein>
<dbReference type="EMBL" id="DVKT01000062">
    <property type="protein sequence ID" value="HIT40032.1"/>
    <property type="molecule type" value="Genomic_DNA"/>
</dbReference>
<dbReference type="AlphaFoldDB" id="A0A9D1KF25"/>
<evidence type="ECO:0000313" key="2">
    <source>
        <dbReference type="EMBL" id="HIT40032.1"/>
    </source>
</evidence>
<proteinExistence type="predicted"/>
<comment type="caution">
    <text evidence="2">The sequence shown here is derived from an EMBL/GenBank/DDBJ whole genome shotgun (WGS) entry which is preliminary data.</text>
</comment>
<feature type="transmembrane region" description="Helical" evidence="1">
    <location>
        <begin position="28"/>
        <end position="45"/>
    </location>
</feature>
<reference evidence="2" key="2">
    <citation type="journal article" date="2021" name="PeerJ">
        <title>Extensive microbial diversity within the chicken gut microbiome revealed by metagenomics and culture.</title>
        <authorList>
            <person name="Gilroy R."/>
            <person name="Ravi A."/>
            <person name="Getino M."/>
            <person name="Pursley I."/>
            <person name="Horton D.L."/>
            <person name="Alikhan N.F."/>
            <person name="Baker D."/>
            <person name="Gharbi K."/>
            <person name="Hall N."/>
            <person name="Watson M."/>
            <person name="Adriaenssens E.M."/>
            <person name="Foster-Nyarko E."/>
            <person name="Jarju S."/>
            <person name="Secka A."/>
            <person name="Antonio M."/>
            <person name="Oren A."/>
            <person name="Chaudhuri R.R."/>
            <person name="La Ragione R."/>
            <person name="Hildebrand F."/>
            <person name="Pallen M.J."/>
        </authorList>
    </citation>
    <scope>NUCLEOTIDE SEQUENCE</scope>
    <source>
        <strain evidence="2">21143</strain>
    </source>
</reference>
<evidence type="ECO:0000313" key="3">
    <source>
        <dbReference type="Proteomes" id="UP000886722"/>
    </source>
</evidence>
<organism evidence="2 3">
    <name type="scientific">Candidatus Caccoplasma intestinavium</name>
    <dbReference type="NCBI Taxonomy" id="2840716"/>
    <lineage>
        <taxon>Bacteria</taxon>
        <taxon>Pseudomonadati</taxon>
        <taxon>Bacteroidota</taxon>
        <taxon>Bacteroidia</taxon>
        <taxon>Bacteroidales</taxon>
        <taxon>Bacteroidaceae</taxon>
        <taxon>Bacteroidaceae incertae sedis</taxon>
        <taxon>Candidatus Caccoplasma</taxon>
    </lineage>
</organism>
<accession>A0A9D1KF25</accession>
<gene>
    <name evidence="2" type="ORF">IAD06_08375</name>
</gene>
<name>A0A9D1KF25_9BACT</name>
<sequence>MPFITFLCLIIFVCILMGDDGFKIMGVVLAFGVVAGVILGIIRNYKHEDEDELPDEDEEQERDK</sequence>
<keyword evidence="1" id="KW-0472">Membrane</keyword>
<evidence type="ECO:0000256" key="1">
    <source>
        <dbReference type="SAM" id="Phobius"/>
    </source>
</evidence>